<protein>
    <submittedName>
        <fullName evidence="4">AraC family transcriptional regulator</fullName>
    </submittedName>
</protein>
<name>A0A0S2K796_9GAMM</name>
<dbReference type="RefSeq" id="WP_058031749.1">
    <property type="nucleotide sequence ID" value="NZ_CP013188.1"/>
</dbReference>
<dbReference type="InterPro" id="IPR050908">
    <property type="entry name" value="SmbC-like"/>
</dbReference>
<dbReference type="Pfam" id="PF06445">
    <property type="entry name" value="GyrI-like"/>
    <property type="match status" value="1"/>
</dbReference>
<gene>
    <name evidence="4" type="ORF">PP2015_3449</name>
</gene>
<accession>A0A0S2K796</accession>
<keyword evidence="5" id="KW-1185">Reference proteome</keyword>
<dbReference type="EMBL" id="CP013188">
    <property type="protein sequence ID" value="ALO43924.1"/>
    <property type="molecule type" value="Genomic_DNA"/>
</dbReference>
<dbReference type="STRING" id="161398.PP2015_3449"/>
<proteinExistence type="predicted"/>
<dbReference type="Gene3D" id="3.20.80.10">
    <property type="entry name" value="Regulatory factor, effector binding domain"/>
    <property type="match status" value="1"/>
</dbReference>
<keyword evidence="1" id="KW-0805">Transcription regulation</keyword>
<dbReference type="AlphaFoldDB" id="A0A0S2K796"/>
<dbReference type="GO" id="GO:0003700">
    <property type="term" value="F:DNA-binding transcription factor activity"/>
    <property type="evidence" value="ECO:0007669"/>
    <property type="project" value="InterPro"/>
</dbReference>
<dbReference type="GO" id="GO:0043565">
    <property type="term" value="F:sequence-specific DNA binding"/>
    <property type="evidence" value="ECO:0007669"/>
    <property type="project" value="InterPro"/>
</dbReference>
<organism evidence="4 5">
    <name type="scientific">Pseudoalteromonas phenolica</name>
    <dbReference type="NCBI Taxonomy" id="161398"/>
    <lineage>
        <taxon>Bacteria</taxon>
        <taxon>Pseudomonadati</taxon>
        <taxon>Pseudomonadota</taxon>
        <taxon>Gammaproteobacteria</taxon>
        <taxon>Alteromonadales</taxon>
        <taxon>Pseudoalteromonadaceae</taxon>
        <taxon>Pseudoalteromonas</taxon>
    </lineage>
</organism>
<dbReference type="InterPro" id="IPR009057">
    <property type="entry name" value="Homeodomain-like_sf"/>
</dbReference>
<dbReference type="SUPFAM" id="SSF46689">
    <property type="entry name" value="Homeodomain-like"/>
    <property type="match status" value="2"/>
</dbReference>
<dbReference type="InterPro" id="IPR018060">
    <property type="entry name" value="HTH_AraC"/>
</dbReference>
<dbReference type="InterPro" id="IPR010499">
    <property type="entry name" value="AraC_E-bd"/>
</dbReference>
<dbReference type="SMART" id="SM00871">
    <property type="entry name" value="AraC_E_bind"/>
    <property type="match status" value="1"/>
</dbReference>
<dbReference type="PANTHER" id="PTHR40055">
    <property type="entry name" value="TRANSCRIPTIONAL REGULATOR YGIV-RELATED"/>
    <property type="match status" value="1"/>
</dbReference>
<dbReference type="PANTHER" id="PTHR40055:SF1">
    <property type="entry name" value="TRANSCRIPTIONAL REGULATOR YGIV-RELATED"/>
    <property type="match status" value="1"/>
</dbReference>
<dbReference type="PROSITE" id="PS01124">
    <property type="entry name" value="HTH_ARAC_FAMILY_2"/>
    <property type="match status" value="1"/>
</dbReference>
<dbReference type="OrthoDB" id="282744at2"/>
<sequence>MQSNLLQQRISLVCDYINQHLDDELTVSLLSDVAALSKFHFHRVFMAFMGINVGKYILLARLKRASFRLAFERDIKIIDIALEAKYDSADAFSRAFKRTFEQSPSKFRQGANWPSWYDVFDFSPQPIEQQIMQVDIINFEQINIAFLEHKGAANRIFETAGQFIAWRKNSGLSPLNMSRTFGMPNGDPETMAEDEFRFKLCGSVKAVVPDNTFGVENGVIPNMRCAKVRHLGSHDNMEQTIRWLYQQWLPQSSELPSDHCCFFEYHNFVHQVDECDLITDIYLPLQE</sequence>
<reference evidence="4 5" key="1">
    <citation type="submission" date="2015-11" db="EMBL/GenBank/DDBJ databases">
        <authorList>
            <person name="Zhang Y."/>
            <person name="Guo Z."/>
        </authorList>
    </citation>
    <scope>NUCLEOTIDE SEQUENCE [LARGE SCALE GENOMIC DNA]</scope>
    <source>
        <strain evidence="4 5">KCTC 12086</strain>
    </source>
</reference>
<feature type="domain" description="HTH araC/xylS-type" evidence="3">
    <location>
        <begin position="11"/>
        <end position="110"/>
    </location>
</feature>
<dbReference type="InterPro" id="IPR029442">
    <property type="entry name" value="GyrI-like"/>
</dbReference>
<dbReference type="SMART" id="SM00342">
    <property type="entry name" value="HTH_ARAC"/>
    <property type="match status" value="1"/>
</dbReference>
<evidence type="ECO:0000256" key="2">
    <source>
        <dbReference type="ARBA" id="ARBA00023163"/>
    </source>
</evidence>
<evidence type="ECO:0000256" key="1">
    <source>
        <dbReference type="ARBA" id="ARBA00023015"/>
    </source>
</evidence>
<dbReference type="Proteomes" id="UP000061457">
    <property type="component" value="Chromosome II"/>
</dbReference>
<dbReference type="SUPFAM" id="SSF55136">
    <property type="entry name" value="Probable bacterial effector-binding domain"/>
    <property type="match status" value="1"/>
</dbReference>
<evidence type="ECO:0000313" key="4">
    <source>
        <dbReference type="EMBL" id="ALO43924.1"/>
    </source>
</evidence>
<evidence type="ECO:0000313" key="5">
    <source>
        <dbReference type="Proteomes" id="UP000061457"/>
    </source>
</evidence>
<dbReference type="Pfam" id="PF12833">
    <property type="entry name" value="HTH_18"/>
    <property type="match status" value="1"/>
</dbReference>
<dbReference type="Gene3D" id="1.10.10.60">
    <property type="entry name" value="Homeodomain-like"/>
    <property type="match status" value="2"/>
</dbReference>
<keyword evidence="2" id="KW-0804">Transcription</keyword>
<evidence type="ECO:0000259" key="3">
    <source>
        <dbReference type="PROSITE" id="PS01124"/>
    </source>
</evidence>
<dbReference type="InterPro" id="IPR011256">
    <property type="entry name" value="Reg_factor_effector_dom_sf"/>
</dbReference>
<dbReference type="KEGG" id="pphe:PP2015_3449"/>
<dbReference type="PATRIC" id="fig|161398.10.peg.3515"/>